<name>A0A645H0X7_9ZZZZ</name>
<proteinExistence type="predicted"/>
<evidence type="ECO:0000313" key="1">
    <source>
        <dbReference type="EMBL" id="MPN29964.1"/>
    </source>
</evidence>
<organism evidence="1">
    <name type="scientific">bioreactor metagenome</name>
    <dbReference type="NCBI Taxonomy" id="1076179"/>
    <lineage>
        <taxon>unclassified sequences</taxon>
        <taxon>metagenomes</taxon>
        <taxon>ecological metagenomes</taxon>
    </lineage>
</organism>
<dbReference type="EMBL" id="VSSQ01080900">
    <property type="protein sequence ID" value="MPN29964.1"/>
    <property type="molecule type" value="Genomic_DNA"/>
</dbReference>
<protein>
    <submittedName>
        <fullName evidence="1">Uncharacterized protein</fullName>
    </submittedName>
</protein>
<gene>
    <name evidence="1" type="ORF">SDC9_177421</name>
</gene>
<sequence length="92" mass="10124">MHVTRDFDILLTDALGGVDHDEHHIRAAYRHKRADHAVAFDGFIVYAALAADASGIDQNVFSAFMLKRRVDRIARGAGNIAHNAALRAKQCV</sequence>
<reference evidence="1" key="1">
    <citation type="submission" date="2019-08" db="EMBL/GenBank/DDBJ databases">
        <authorList>
            <person name="Kucharzyk K."/>
            <person name="Murdoch R.W."/>
            <person name="Higgins S."/>
            <person name="Loffler F."/>
        </authorList>
    </citation>
    <scope>NUCLEOTIDE SEQUENCE</scope>
</reference>
<comment type="caution">
    <text evidence="1">The sequence shown here is derived from an EMBL/GenBank/DDBJ whole genome shotgun (WGS) entry which is preliminary data.</text>
</comment>
<dbReference type="AlphaFoldDB" id="A0A645H0X7"/>
<accession>A0A645H0X7</accession>